<dbReference type="InterPro" id="IPR000550">
    <property type="entry name" value="Hppk"/>
</dbReference>
<dbReference type="EC" id="2.7.6.3" evidence="2"/>
<dbReference type="EMBL" id="SOQX01000009">
    <property type="protein sequence ID" value="TDX98167.1"/>
    <property type="molecule type" value="Genomic_DNA"/>
</dbReference>
<sequence>MAQIYISIGSNIDAEHNIRGAVHALREQYGELTLSSVYESASVGFEGDNFLNLVVGLKTDQPVQQVLDTLHDIENQYGRKRTGPRFSSRTLDLDLLLYDDLDLHDQGIDLPREEITHNAFVLQPLAEIAPDLRHPQQQLSMAQLWQQFDKASQSLWPIPFVWE</sequence>
<dbReference type="GO" id="GO:0005524">
    <property type="term" value="F:ATP binding"/>
    <property type="evidence" value="ECO:0007669"/>
    <property type="project" value="UniProtKB-KW"/>
</dbReference>
<keyword evidence="5 9" id="KW-0418">Kinase</keyword>
<dbReference type="AlphaFoldDB" id="A0A4R8INX3"/>
<evidence type="ECO:0000313" key="9">
    <source>
        <dbReference type="EMBL" id="TDX98167.1"/>
    </source>
</evidence>
<dbReference type="Gene3D" id="3.30.70.560">
    <property type="entry name" value="7,8-Dihydro-6-hydroxymethylpterin-pyrophosphokinase HPPK"/>
    <property type="match status" value="1"/>
</dbReference>
<evidence type="ECO:0000256" key="5">
    <source>
        <dbReference type="ARBA" id="ARBA00022777"/>
    </source>
</evidence>
<dbReference type="OrthoDB" id="9790168at2"/>
<dbReference type="InterPro" id="IPR035907">
    <property type="entry name" value="Hppk_sf"/>
</dbReference>
<dbReference type="GO" id="GO:0003848">
    <property type="term" value="F:2-amino-4-hydroxy-6-hydroxymethyldihydropteridine diphosphokinase activity"/>
    <property type="evidence" value="ECO:0007669"/>
    <property type="project" value="UniProtKB-EC"/>
</dbReference>
<dbReference type="GO" id="GO:0046654">
    <property type="term" value="P:tetrahydrofolate biosynthetic process"/>
    <property type="evidence" value="ECO:0007669"/>
    <property type="project" value="UniProtKB-UniPathway"/>
</dbReference>
<evidence type="ECO:0000256" key="7">
    <source>
        <dbReference type="ARBA" id="ARBA00022909"/>
    </source>
</evidence>
<comment type="caution">
    <text evidence="9">The sequence shown here is derived from an EMBL/GenBank/DDBJ whole genome shotgun (WGS) entry which is preliminary data.</text>
</comment>
<keyword evidence="4" id="KW-0547">Nucleotide-binding</keyword>
<dbReference type="PANTHER" id="PTHR43071:SF2">
    <property type="entry name" value="2-AMINO-4-HYDROXY-6-HYDROXYMETHYLDIHYDROPTERIDINE PYROPHOSPHOKINASE"/>
    <property type="match status" value="1"/>
</dbReference>
<protein>
    <recommendedName>
        <fullName evidence="2">2-amino-4-hydroxy-6-hydroxymethyldihydropteridine diphosphokinase</fullName>
        <ecNumber evidence="2">2.7.6.3</ecNumber>
    </recommendedName>
</protein>
<keyword evidence="6" id="KW-0067">ATP-binding</keyword>
<organism evidence="9 10">
    <name type="scientific">Thiohalophilus thiocyanatoxydans</name>
    <dbReference type="NCBI Taxonomy" id="381308"/>
    <lineage>
        <taxon>Bacteria</taxon>
        <taxon>Pseudomonadati</taxon>
        <taxon>Pseudomonadota</taxon>
        <taxon>Gammaproteobacteria</taxon>
        <taxon>Thiohalomonadales</taxon>
        <taxon>Thiohalophilaceae</taxon>
        <taxon>Thiohalophilus</taxon>
    </lineage>
</organism>
<gene>
    <name evidence="9" type="ORF">EDC23_2651</name>
</gene>
<evidence type="ECO:0000256" key="6">
    <source>
        <dbReference type="ARBA" id="ARBA00022840"/>
    </source>
</evidence>
<dbReference type="UniPathway" id="UPA00077">
    <property type="reaction ID" value="UER00155"/>
</dbReference>
<evidence type="ECO:0000256" key="3">
    <source>
        <dbReference type="ARBA" id="ARBA00022679"/>
    </source>
</evidence>
<evidence type="ECO:0000256" key="4">
    <source>
        <dbReference type="ARBA" id="ARBA00022741"/>
    </source>
</evidence>
<keyword evidence="7" id="KW-0289">Folate biosynthesis</keyword>
<proteinExistence type="predicted"/>
<feature type="domain" description="7,8-dihydro-6-hydroxymethylpterin-pyrophosphokinase" evidence="8">
    <location>
        <begin position="5"/>
        <end position="130"/>
    </location>
</feature>
<evidence type="ECO:0000256" key="2">
    <source>
        <dbReference type="ARBA" id="ARBA00013253"/>
    </source>
</evidence>
<dbReference type="RefSeq" id="WP_134085195.1">
    <property type="nucleotide sequence ID" value="NZ_SOQX01000009.1"/>
</dbReference>
<reference evidence="9 10" key="1">
    <citation type="submission" date="2019-03" db="EMBL/GenBank/DDBJ databases">
        <title>Genomic Encyclopedia of Type Strains, Phase IV (KMG-IV): sequencing the most valuable type-strain genomes for metagenomic binning, comparative biology and taxonomic classification.</title>
        <authorList>
            <person name="Goeker M."/>
        </authorList>
    </citation>
    <scope>NUCLEOTIDE SEQUENCE [LARGE SCALE GENOMIC DNA]</scope>
    <source>
        <strain evidence="9 10">DSM 16326</strain>
    </source>
</reference>
<dbReference type="CDD" id="cd00483">
    <property type="entry name" value="HPPK"/>
    <property type="match status" value="1"/>
</dbReference>
<dbReference type="Pfam" id="PF01288">
    <property type="entry name" value="HPPK"/>
    <property type="match status" value="1"/>
</dbReference>
<accession>A0A4R8INX3</accession>
<comment type="pathway">
    <text evidence="1">Cofactor biosynthesis; tetrahydrofolate biosynthesis; 2-amino-4-hydroxy-6-hydroxymethyl-7,8-dihydropteridine diphosphate from 7,8-dihydroneopterin triphosphate: step 4/4.</text>
</comment>
<dbReference type="GO" id="GO:0046656">
    <property type="term" value="P:folic acid biosynthetic process"/>
    <property type="evidence" value="ECO:0007669"/>
    <property type="project" value="UniProtKB-KW"/>
</dbReference>
<evidence type="ECO:0000313" key="10">
    <source>
        <dbReference type="Proteomes" id="UP000294914"/>
    </source>
</evidence>
<dbReference type="NCBIfam" id="TIGR01498">
    <property type="entry name" value="folK"/>
    <property type="match status" value="1"/>
</dbReference>
<dbReference type="Proteomes" id="UP000294914">
    <property type="component" value="Unassembled WGS sequence"/>
</dbReference>
<keyword evidence="3" id="KW-0808">Transferase</keyword>
<evidence type="ECO:0000259" key="8">
    <source>
        <dbReference type="Pfam" id="PF01288"/>
    </source>
</evidence>
<keyword evidence="10" id="KW-1185">Reference proteome</keyword>
<dbReference type="GO" id="GO:0016301">
    <property type="term" value="F:kinase activity"/>
    <property type="evidence" value="ECO:0007669"/>
    <property type="project" value="UniProtKB-KW"/>
</dbReference>
<dbReference type="SUPFAM" id="SSF55083">
    <property type="entry name" value="6-hydroxymethyl-7,8-dihydropterin pyrophosphokinase, HPPK"/>
    <property type="match status" value="1"/>
</dbReference>
<name>A0A4R8INX3_9GAMM</name>
<dbReference type="PANTHER" id="PTHR43071">
    <property type="entry name" value="2-AMINO-4-HYDROXY-6-HYDROXYMETHYLDIHYDROPTERIDINE PYROPHOSPHOKINASE"/>
    <property type="match status" value="1"/>
</dbReference>
<evidence type="ECO:0000256" key="1">
    <source>
        <dbReference type="ARBA" id="ARBA00005051"/>
    </source>
</evidence>